<evidence type="ECO:0000256" key="1">
    <source>
        <dbReference type="SAM" id="Phobius"/>
    </source>
</evidence>
<protein>
    <submittedName>
        <fullName evidence="2">BQ5605_C001g00191 protein</fullName>
    </submittedName>
</protein>
<evidence type="ECO:0000313" key="2">
    <source>
        <dbReference type="EMBL" id="SGY44692.1"/>
    </source>
</evidence>
<sequence length="169" mass="19906">MLLRIELPNLRLILTVPVLIFIVVIVPLSVLRRLIHPRSTWRCFRILVHLPFLPLVLLLKISFPFPLPFGFGRALLRQRTITPRRGPTLPPSSMNNRYPIRRFARLQSKARIRWCCFLFLFCLFIHITRIFFFIYTVVVILVRVPRPILILIFLVVVVVMVLISQALRS</sequence>
<dbReference type="EMBL" id="FQNC01000043">
    <property type="protein sequence ID" value="SGY44692.1"/>
    <property type="molecule type" value="Genomic_DNA"/>
</dbReference>
<name>A0A2X0NZK9_9BASI</name>
<reference evidence="2 3" key="1">
    <citation type="submission" date="2016-11" db="EMBL/GenBank/DDBJ databases">
        <authorList>
            <person name="Jaros S."/>
            <person name="Januszkiewicz K."/>
            <person name="Wedrychowicz H."/>
        </authorList>
    </citation>
    <scope>NUCLEOTIDE SEQUENCE [LARGE SCALE GENOMIC DNA]</scope>
</reference>
<keyword evidence="1" id="KW-1133">Transmembrane helix</keyword>
<dbReference type="Proteomes" id="UP000249464">
    <property type="component" value="Unassembled WGS sequence"/>
</dbReference>
<gene>
    <name evidence="2" type="primary">BQ5605_C001g00191</name>
    <name evidence="2" type="ORF">BQ5605_C001G00191</name>
</gene>
<accession>A0A2X0NZK9</accession>
<feature type="transmembrane region" description="Helical" evidence="1">
    <location>
        <begin position="12"/>
        <end position="32"/>
    </location>
</feature>
<dbReference type="AlphaFoldDB" id="A0A2X0NZK9"/>
<organism evidence="2 3">
    <name type="scientific">Microbotryum silenes-dioicae</name>
    <dbReference type="NCBI Taxonomy" id="796604"/>
    <lineage>
        <taxon>Eukaryota</taxon>
        <taxon>Fungi</taxon>
        <taxon>Dikarya</taxon>
        <taxon>Basidiomycota</taxon>
        <taxon>Pucciniomycotina</taxon>
        <taxon>Microbotryomycetes</taxon>
        <taxon>Microbotryales</taxon>
        <taxon>Microbotryaceae</taxon>
        <taxon>Microbotryum</taxon>
    </lineage>
</organism>
<feature type="transmembrane region" description="Helical" evidence="1">
    <location>
        <begin position="148"/>
        <end position="167"/>
    </location>
</feature>
<keyword evidence="1" id="KW-0812">Transmembrane</keyword>
<proteinExistence type="predicted"/>
<evidence type="ECO:0000313" key="3">
    <source>
        <dbReference type="Proteomes" id="UP000249464"/>
    </source>
</evidence>
<feature type="transmembrane region" description="Helical" evidence="1">
    <location>
        <begin position="114"/>
        <end position="142"/>
    </location>
</feature>
<keyword evidence="1" id="KW-0472">Membrane</keyword>
<keyword evidence="3" id="KW-1185">Reference proteome</keyword>
<feature type="transmembrane region" description="Helical" evidence="1">
    <location>
        <begin position="52"/>
        <end position="76"/>
    </location>
</feature>